<dbReference type="AlphaFoldDB" id="B0DNQ7"/>
<dbReference type="InParanoid" id="B0DNQ7"/>
<feature type="compositionally biased region" description="Low complexity" evidence="1">
    <location>
        <begin position="176"/>
        <end position="185"/>
    </location>
</feature>
<dbReference type="GeneID" id="6081255"/>
<evidence type="ECO:0000313" key="2">
    <source>
        <dbReference type="EMBL" id="EDR03767.1"/>
    </source>
</evidence>
<reference evidence="2 3" key="1">
    <citation type="journal article" date="2008" name="Nature">
        <title>The genome of Laccaria bicolor provides insights into mycorrhizal symbiosis.</title>
        <authorList>
            <person name="Martin F."/>
            <person name="Aerts A."/>
            <person name="Ahren D."/>
            <person name="Brun A."/>
            <person name="Danchin E.G.J."/>
            <person name="Duchaussoy F."/>
            <person name="Gibon J."/>
            <person name="Kohler A."/>
            <person name="Lindquist E."/>
            <person name="Pereda V."/>
            <person name="Salamov A."/>
            <person name="Shapiro H.J."/>
            <person name="Wuyts J."/>
            <person name="Blaudez D."/>
            <person name="Buee M."/>
            <person name="Brokstein P."/>
            <person name="Canbaeck B."/>
            <person name="Cohen D."/>
            <person name="Courty P.E."/>
            <person name="Coutinho P.M."/>
            <person name="Delaruelle C."/>
            <person name="Detter J.C."/>
            <person name="Deveau A."/>
            <person name="DiFazio S."/>
            <person name="Duplessis S."/>
            <person name="Fraissinet-Tachet L."/>
            <person name="Lucic E."/>
            <person name="Frey-Klett P."/>
            <person name="Fourrey C."/>
            <person name="Feussner I."/>
            <person name="Gay G."/>
            <person name="Grimwood J."/>
            <person name="Hoegger P.J."/>
            <person name="Jain P."/>
            <person name="Kilaru S."/>
            <person name="Labbe J."/>
            <person name="Lin Y.C."/>
            <person name="Legue V."/>
            <person name="Le Tacon F."/>
            <person name="Marmeisse R."/>
            <person name="Melayah D."/>
            <person name="Montanini B."/>
            <person name="Muratet M."/>
            <person name="Nehls U."/>
            <person name="Niculita-Hirzel H."/>
            <person name="Oudot-Le Secq M.P."/>
            <person name="Peter M."/>
            <person name="Quesneville H."/>
            <person name="Rajashekar B."/>
            <person name="Reich M."/>
            <person name="Rouhier N."/>
            <person name="Schmutz J."/>
            <person name="Yin T."/>
            <person name="Chalot M."/>
            <person name="Henrissat B."/>
            <person name="Kuees U."/>
            <person name="Lucas S."/>
            <person name="Van de Peer Y."/>
            <person name="Podila G.K."/>
            <person name="Polle A."/>
            <person name="Pukkila P.J."/>
            <person name="Richardson P.M."/>
            <person name="Rouze P."/>
            <person name="Sanders I.R."/>
            <person name="Stajich J.E."/>
            <person name="Tunlid A."/>
            <person name="Tuskan G."/>
            <person name="Grigoriev I.V."/>
        </authorList>
    </citation>
    <scope>NUCLEOTIDE SEQUENCE [LARGE SCALE GENOMIC DNA]</scope>
    <source>
        <strain evidence="3">S238N-H82 / ATCC MYA-4686</strain>
    </source>
</reference>
<name>B0DNQ7_LACBS</name>
<accession>B0DNQ7</accession>
<proteinExistence type="predicted"/>
<dbReference type="KEGG" id="lbc:LACBIDRAFT_331187"/>
<gene>
    <name evidence="2" type="ORF">LACBIDRAFT_331187</name>
</gene>
<feature type="region of interest" description="Disordered" evidence="1">
    <location>
        <begin position="176"/>
        <end position="198"/>
    </location>
</feature>
<dbReference type="OrthoDB" id="2823912at2759"/>
<sequence>MWSIIWQHGCGTTESGDDLFHKPGYPNAFACAPPATVFRTTCAALAPAQSGGRPTRGHSCTPKQRNLVFPSSSIWSLVLRSQVINICPDGSFDDDWPLYLKDEASRIDLRPSLPKDFADIEKVVEEYNKRKRTSIRYFQARPQKVSLGSTHRIVQAYQTQREVSYDRNMQRFAFVSSDQGTSSSTSKKRNTRKTYWMS</sequence>
<dbReference type="HOGENOM" id="CLU_1378343_0_0_1"/>
<protein>
    <submittedName>
        <fullName evidence="2">Predicted protein</fullName>
    </submittedName>
</protein>
<evidence type="ECO:0000256" key="1">
    <source>
        <dbReference type="SAM" id="MobiDB-lite"/>
    </source>
</evidence>
<organism evidence="3">
    <name type="scientific">Laccaria bicolor (strain S238N-H82 / ATCC MYA-4686)</name>
    <name type="common">Bicoloured deceiver</name>
    <name type="synonym">Laccaria laccata var. bicolor</name>
    <dbReference type="NCBI Taxonomy" id="486041"/>
    <lineage>
        <taxon>Eukaryota</taxon>
        <taxon>Fungi</taxon>
        <taxon>Dikarya</taxon>
        <taxon>Basidiomycota</taxon>
        <taxon>Agaricomycotina</taxon>
        <taxon>Agaricomycetes</taxon>
        <taxon>Agaricomycetidae</taxon>
        <taxon>Agaricales</taxon>
        <taxon>Agaricineae</taxon>
        <taxon>Hydnangiaceae</taxon>
        <taxon>Laccaria</taxon>
    </lineage>
</organism>
<dbReference type="Proteomes" id="UP000001194">
    <property type="component" value="Unassembled WGS sequence"/>
</dbReference>
<keyword evidence="3" id="KW-1185">Reference proteome</keyword>
<dbReference type="EMBL" id="DS547122">
    <property type="protein sequence ID" value="EDR03767.1"/>
    <property type="molecule type" value="Genomic_DNA"/>
</dbReference>
<evidence type="ECO:0000313" key="3">
    <source>
        <dbReference type="Proteomes" id="UP000001194"/>
    </source>
</evidence>
<dbReference type="RefSeq" id="XP_001885620.1">
    <property type="nucleotide sequence ID" value="XM_001885585.1"/>
</dbReference>